<keyword evidence="3" id="KW-1185">Reference proteome</keyword>
<dbReference type="EMBL" id="CP000031">
    <property type="protein sequence ID" value="AAV95605.1"/>
    <property type="molecule type" value="Genomic_DNA"/>
</dbReference>
<proteinExistence type="predicted"/>
<dbReference type="HOGENOM" id="CLU_1748308_0_0_5"/>
<gene>
    <name evidence="2" type="ordered locus">SPO2343</name>
</gene>
<dbReference type="eggNOG" id="ENOG5031AC0">
    <property type="taxonomic scope" value="Bacteria"/>
</dbReference>
<evidence type="ECO:0000256" key="1">
    <source>
        <dbReference type="SAM" id="SignalP"/>
    </source>
</evidence>
<dbReference type="KEGG" id="sil:SPO2343"/>
<dbReference type="STRING" id="246200.SPO2343"/>
<sequence>MSIKVDRKKLRTNMKMVATVIAAITGLAGMQASAAQAYDCKLDSNQDYGWIPPRVVFVVDEPNVQVMDGIIAMVQEGPMAGKLERRDATSIQIEWSVKNIPVSNLRMKEHAVYTAVLNEKTGKVRLRAVLATQYSSYPKGWGKCAIGKE</sequence>
<evidence type="ECO:0000313" key="2">
    <source>
        <dbReference type="EMBL" id="AAV95605.1"/>
    </source>
</evidence>
<accession>Q5LQY9</accession>
<reference evidence="2 3" key="1">
    <citation type="journal article" date="2004" name="Nature">
        <title>Genome sequence of Silicibacter pomeroyi reveals adaptations to the marine environment.</title>
        <authorList>
            <person name="Moran M.A."/>
            <person name="Buchan A."/>
            <person name="Gonzalez J.M."/>
            <person name="Heidelberg J.F."/>
            <person name="Whitman W.B."/>
            <person name="Kiene R.P."/>
            <person name="Henriksen J.R."/>
            <person name="King G.M."/>
            <person name="Belas R."/>
            <person name="Fuqua C."/>
            <person name="Brinkac L."/>
            <person name="Lewis M."/>
            <person name="Johri S."/>
            <person name="Weaver B."/>
            <person name="Pai G."/>
            <person name="Eisen J.A."/>
            <person name="Rahe E."/>
            <person name="Sheldon W.M."/>
            <person name="Ye W."/>
            <person name="Miller T.R."/>
            <person name="Carlton J."/>
            <person name="Rasko D.A."/>
            <person name="Paulsen I.T."/>
            <person name="Ren Q."/>
            <person name="Daugherty S.C."/>
            <person name="Deboy R.T."/>
            <person name="Dodson R.J."/>
            <person name="Durkin A.S."/>
            <person name="Madupu R."/>
            <person name="Nelson W.C."/>
            <person name="Sullivan S.A."/>
            <person name="Rosovitz M.J."/>
            <person name="Haft D.H."/>
            <person name="Selengut J."/>
            <person name="Ward N."/>
        </authorList>
    </citation>
    <scope>NUCLEOTIDE SEQUENCE [LARGE SCALE GENOMIC DNA]</scope>
    <source>
        <strain evidence="3">ATCC 700808 / DSM 15171 / DSS-3</strain>
    </source>
</reference>
<reference evidence="2 3" key="2">
    <citation type="journal article" date="2014" name="Stand. Genomic Sci.">
        <title>An updated genome annotation for the model marine bacterium Ruegeria pomeroyi DSS-3.</title>
        <authorList>
            <person name="Rivers A.R."/>
            <person name="Smith C.B."/>
            <person name="Moran M.A."/>
        </authorList>
    </citation>
    <scope>GENOME REANNOTATION</scope>
    <source>
        <strain evidence="3">ATCC 700808 / DSM 15171 / DSS-3</strain>
    </source>
</reference>
<dbReference type="AlphaFoldDB" id="Q5LQY9"/>
<feature type="chain" id="PRO_5004259564" description="Lipoprotein" evidence="1">
    <location>
        <begin position="38"/>
        <end position="149"/>
    </location>
</feature>
<keyword evidence="1" id="KW-0732">Signal</keyword>
<evidence type="ECO:0008006" key="4">
    <source>
        <dbReference type="Google" id="ProtNLM"/>
    </source>
</evidence>
<organism evidence="2 3">
    <name type="scientific">Ruegeria pomeroyi (strain ATCC 700808 / DSM 15171 / DSS-3)</name>
    <name type="common">Silicibacter pomeroyi</name>
    <dbReference type="NCBI Taxonomy" id="246200"/>
    <lineage>
        <taxon>Bacteria</taxon>
        <taxon>Pseudomonadati</taxon>
        <taxon>Pseudomonadota</taxon>
        <taxon>Alphaproteobacteria</taxon>
        <taxon>Rhodobacterales</taxon>
        <taxon>Roseobacteraceae</taxon>
        <taxon>Ruegeria</taxon>
    </lineage>
</organism>
<feature type="signal peptide" evidence="1">
    <location>
        <begin position="1"/>
        <end position="37"/>
    </location>
</feature>
<dbReference type="Proteomes" id="UP000001023">
    <property type="component" value="Chromosome"/>
</dbReference>
<name>Q5LQY9_RUEPO</name>
<dbReference type="PaxDb" id="246200-SPO2343"/>
<evidence type="ECO:0000313" key="3">
    <source>
        <dbReference type="Proteomes" id="UP000001023"/>
    </source>
</evidence>
<protein>
    <recommendedName>
        <fullName evidence="4">Lipoprotein</fullName>
    </recommendedName>
</protein>